<dbReference type="EMBL" id="BPLR01001336">
    <property type="protein sequence ID" value="GIZ01689.1"/>
    <property type="molecule type" value="Genomic_DNA"/>
</dbReference>
<gene>
    <name evidence="1" type="ORF">CEXT_483181</name>
</gene>
<accession>A0AAV4Y6A9</accession>
<evidence type="ECO:0000313" key="1">
    <source>
        <dbReference type="EMBL" id="GIZ01689.1"/>
    </source>
</evidence>
<comment type="caution">
    <text evidence="1">The sequence shown here is derived from an EMBL/GenBank/DDBJ whole genome shotgun (WGS) entry which is preliminary data.</text>
</comment>
<protein>
    <submittedName>
        <fullName evidence="1">Uncharacterized protein</fullName>
    </submittedName>
</protein>
<dbReference type="Proteomes" id="UP001054945">
    <property type="component" value="Unassembled WGS sequence"/>
</dbReference>
<name>A0AAV4Y6A9_CAEEX</name>
<reference evidence="1 2" key="1">
    <citation type="submission" date="2021-06" db="EMBL/GenBank/DDBJ databases">
        <title>Caerostris extrusa draft genome.</title>
        <authorList>
            <person name="Kono N."/>
            <person name="Arakawa K."/>
        </authorList>
    </citation>
    <scope>NUCLEOTIDE SEQUENCE [LARGE SCALE GENOMIC DNA]</scope>
</reference>
<organism evidence="1 2">
    <name type="scientific">Caerostris extrusa</name>
    <name type="common">Bark spider</name>
    <name type="synonym">Caerostris bankana</name>
    <dbReference type="NCBI Taxonomy" id="172846"/>
    <lineage>
        <taxon>Eukaryota</taxon>
        <taxon>Metazoa</taxon>
        <taxon>Ecdysozoa</taxon>
        <taxon>Arthropoda</taxon>
        <taxon>Chelicerata</taxon>
        <taxon>Arachnida</taxon>
        <taxon>Araneae</taxon>
        <taxon>Araneomorphae</taxon>
        <taxon>Entelegynae</taxon>
        <taxon>Araneoidea</taxon>
        <taxon>Araneidae</taxon>
        <taxon>Caerostris</taxon>
    </lineage>
</organism>
<keyword evidence="2" id="KW-1185">Reference proteome</keyword>
<evidence type="ECO:0000313" key="2">
    <source>
        <dbReference type="Proteomes" id="UP001054945"/>
    </source>
</evidence>
<sequence>MGELVRKMAHARRVHLPAAQPILPGNILSVNFCISDSLKVFGSRDFPQLFCTGFIRNISQHSCSLAIRTLNIVFVSSSLSSAGFVVMGKVSVISNQFKSILSIPWAPVSSGLVKCIGSPL</sequence>
<dbReference type="AlphaFoldDB" id="A0AAV4Y6A9"/>
<proteinExistence type="predicted"/>